<dbReference type="FunFam" id="3.40.50.1460:FF:000005">
    <property type="entry name" value="Vacuolar-processing enzyme beta-isozyme"/>
    <property type="match status" value="1"/>
</dbReference>
<evidence type="ECO:0000256" key="2">
    <source>
        <dbReference type="ARBA" id="ARBA00022670"/>
    </source>
</evidence>
<comment type="similarity">
    <text evidence="1">Belongs to the peptidase C13 family.</text>
</comment>
<evidence type="ECO:0000256" key="3">
    <source>
        <dbReference type="ARBA" id="ARBA00022729"/>
    </source>
</evidence>
<dbReference type="Proteomes" id="UP001408789">
    <property type="component" value="Unassembled WGS sequence"/>
</dbReference>
<gene>
    <name evidence="9" type="ORF">SSX86_021855</name>
</gene>
<dbReference type="FunFam" id="1.10.132.130:FF:000001">
    <property type="entry name" value="Vacuolar-processing enzyme beta-isozyme"/>
    <property type="match status" value="2"/>
</dbReference>
<keyword evidence="10" id="KW-1185">Reference proteome</keyword>
<dbReference type="Gene3D" id="3.40.50.1460">
    <property type="match status" value="1"/>
</dbReference>
<dbReference type="InterPro" id="IPR048501">
    <property type="entry name" value="Legum_prodom"/>
</dbReference>
<keyword evidence="5" id="KW-0788">Thiol protease</keyword>
<dbReference type="InterPro" id="IPR001096">
    <property type="entry name" value="Peptidase_C13"/>
</dbReference>
<keyword evidence="3" id="KW-0732">Signal</keyword>
<organism evidence="9 10">
    <name type="scientific">Deinandra increscens subsp. villosa</name>
    <dbReference type="NCBI Taxonomy" id="3103831"/>
    <lineage>
        <taxon>Eukaryota</taxon>
        <taxon>Viridiplantae</taxon>
        <taxon>Streptophyta</taxon>
        <taxon>Embryophyta</taxon>
        <taxon>Tracheophyta</taxon>
        <taxon>Spermatophyta</taxon>
        <taxon>Magnoliopsida</taxon>
        <taxon>eudicotyledons</taxon>
        <taxon>Gunneridae</taxon>
        <taxon>Pentapetalae</taxon>
        <taxon>asterids</taxon>
        <taxon>campanulids</taxon>
        <taxon>Asterales</taxon>
        <taxon>Asteraceae</taxon>
        <taxon>Asteroideae</taxon>
        <taxon>Heliantheae alliance</taxon>
        <taxon>Madieae</taxon>
        <taxon>Madiinae</taxon>
        <taxon>Deinandra</taxon>
    </lineage>
</organism>
<evidence type="ECO:0000313" key="9">
    <source>
        <dbReference type="EMBL" id="KAK9059236.1"/>
    </source>
</evidence>
<dbReference type="CDD" id="cd21115">
    <property type="entry name" value="legumain_C"/>
    <property type="match status" value="2"/>
</dbReference>
<dbReference type="AlphaFoldDB" id="A0AAP0GRU3"/>
<proteinExistence type="inferred from homology"/>
<keyword evidence="7" id="KW-0325">Glycoprotein</keyword>
<dbReference type="EMBL" id="JBCNJP010000021">
    <property type="protein sequence ID" value="KAK9059236.1"/>
    <property type="molecule type" value="Genomic_DNA"/>
</dbReference>
<protein>
    <recommendedName>
        <fullName evidence="8">Legumain prodomain domain-containing protein</fullName>
    </recommendedName>
</protein>
<reference evidence="9 10" key="1">
    <citation type="submission" date="2024-04" db="EMBL/GenBank/DDBJ databases">
        <title>The reference genome of an endangered Asteraceae, Deinandra increscens subsp. villosa, native to the Central Coast of California.</title>
        <authorList>
            <person name="Guilliams M."/>
            <person name="Hasenstab-Lehman K."/>
            <person name="Meyer R."/>
            <person name="Mcevoy S."/>
        </authorList>
    </citation>
    <scope>NUCLEOTIDE SEQUENCE [LARGE SCALE GENOMIC DNA]</scope>
    <source>
        <tissue evidence="9">Leaf</tissue>
    </source>
</reference>
<dbReference type="GO" id="GO:0051603">
    <property type="term" value="P:proteolysis involved in protein catabolic process"/>
    <property type="evidence" value="ECO:0007669"/>
    <property type="project" value="TreeGrafter"/>
</dbReference>
<dbReference type="GO" id="GO:0006624">
    <property type="term" value="P:vacuolar protein processing"/>
    <property type="evidence" value="ECO:0007669"/>
    <property type="project" value="TreeGrafter"/>
</dbReference>
<dbReference type="PANTHER" id="PTHR12000:SF54">
    <property type="entry name" value="PEPTIDASE C13, LEGUMAIN-RELATED"/>
    <property type="match status" value="1"/>
</dbReference>
<evidence type="ECO:0000256" key="6">
    <source>
        <dbReference type="ARBA" id="ARBA00023157"/>
    </source>
</evidence>
<evidence type="ECO:0000313" key="10">
    <source>
        <dbReference type="Proteomes" id="UP001408789"/>
    </source>
</evidence>
<accession>A0AAP0GRU3</accession>
<evidence type="ECO:0000256" key="1">
    <source>
        <dbReference type="ARBA" id="ARBA00009941"/>
    </source>
</evidence>
<dbReference type="GO" id="GO:0005773">
    <property type="term" value="C:vacuole"/>
    <property type="evidence" value="ECO:0007669"/>
    <property type="project" value="GOC"/>
</dbReference>
<name>A0AAP0GRU3_9ASTR</name>
<keyword evidence="2" id="KW-0645">Protease</keyword>
<sequence length="599" mass="67582">MQYGTLWISEESVSDFQGSASTPISPDRFPKFDPMGVIEQRDADLYSMRQRYKNSKVDTPHEKEELLKKIKEIEAHRTHLDSGVSMIRHDLLGSRHGPVRREGLALVDDWGCLKSMVRTFERHCGSLTQYGMKHTRTFADLCNSGVTNKAMDVAAKKTCRSVIKQQGNHTTWAVLIAGSNGYYNYRHQADVCHAYQILKKGGLKDENIIVFMYDDIANNSYNPRPGVIINSPEGSDVYRGVPKDYTGKYVTADNFFAVLLGNKTGVKGGSRKVVASKPEDKIFVFYSDHGSPGVLGMPNYPYIFADDFIQVLKTKHASGTYDEMVIYLESCESGSMFEGLLPKDLNIYVTTAANRYENSWATYCPDTTTPPPPEFDTCLGDLYSVSWMEDSESEDLTVETLKQQYLKVKKRTSNNNTSEGSHVMQYGTLSISNKTVSIFQGSSSKEFSTDRFPKFDSMGVINQRDADLYSMWQKYKRSTTTEMQQKEELLKKIKEITAHRTHLDRSVSLIRSYLLGGRHGPVRREGSALVDDWGCLKSMVRTFERHCGSLTQYGMKHTRTFADLCNSGVTNKAMDGAAKKTCGWFKMGQWDPEIVGYSS</sequence>
<evidence type="ECO:0000256" key="4">
    <source>
        <dbReference type="ARBA" id="ARBA00022801"/>
    </source>
</evidence>
<dbReference type="Pfam" id="PF01650">
    <property type="entry name" value="Peptidase_C13"/>
    <property type="match status" value="1"/>
</dbReference>
<dbReference type="Pfam" id="PF20985">
    <property type="entry name" value="Legum_prodom"/>
    <property type="match status" value="2"/>
</dbReference>
<feature type="domain" description="Legumain prodomain" evidence="8">
    <location>
        <begin position="68"/>
        <end position="159"/>
    </location>
</feature>
<evidence type="ECO:0000256" key="5">
    <source>
        <dbReference type="ARBA" id="ARBA00022807"/>
    </source>
</evidence>
<evidence type="ECO:0000256" key="7">
    <source>
        <dbReference type="ARBA" id="ARBA00023180"/>
    </source>
</evidence>
<keyword evidence="4" id="KW-0378">Hydrolase</keyword>
<dbReference type="PRINTS" id="PR00776">
    <property type="entry name" value="HEMOGLOBNASE"/>
</dbReference>
<dbReference type="InterPro" id="IPR046427">
    <property type="entry name" value="Legumain_prodom_sf"/>
</dbReference>
<feature type="domain" description="Legumain prodomain" evidence="8">
    <location>
        <begin position="491"/>
        <end position="582"/>
    </location>
</feature>
<comment type="caution">
    <text evidence="9">The sequence shown here is derived from an EMBL/GenBank/DDBJ whole genome shotgun (WGS) entry which is preliminary data.</text>
</comment>
<dbReference type="GO" id="GO:0004197">
    <property type="term" value="F:cysteine-type endopeptidase activity"/>
    <property type="evidence" value="ECO:0007669"/>
    <property type="project" value="TreeGrafter"/>
</dbReference>
<dbReference type="PANTHER" id="PTHR12000">
    <property type="entry name" value="HEMOGLOBINASE FAMILY MEMBER"/>
    <property type="match status" value="1"/>
</dbReference>
<evidence type="ECO:0000259" key="8">
    <source>
        <dbReference type="Pfam" id="PF20985"/>
    </source>
</evidence>
<dbReference type="Gene3D" id="1.10.132.130">
    <property type="match status" value="2"/>
</dbReference>
<keyword evidence="6" id="KW-1015">Disulfide bond</keyword>